<dbReference type="SUPFAM" id="SSF53335">
    <property type="entry name" value="S-adenosyl-L-methionine-dependent methyltransferases"/>
    <property type="match status" value="1"/>
</dbReference>
<gene>
    <name evidence="2" type="ordered locus">PA14_29830</name>
</gene>
<reference evidence="2 3" key="1">
    <citation type="journal article" date="2006" name="Genome Biol.">
        <title>Genomic analysis reveals that Pseudomonas aeruginosa virulence is combinatorial.</title>
        <authorList>
            <person name="Lee D.G."/>
            <person name="Urbach J.M."/>
            <person name="Wu G."/>
            <person name="Liberati N.T."/>
            <person name="Feinbaum R.L."/>
            <person name="Miyata S."/>
            <person name="Diggins L.T."/>
            <person name="He J."/>
            <person name="Saucier M."/>
            <person name="Deziel E."/>
            <person name="Friedman L."/>
            <person name="Li L."/>
            <person name="Grills G."/>
            <person name="Montgomery K."/>
            <person name="Kucherlapati R."/>
            <person name="Rahme L.G."/>
            <person name="Ausubel F.M."/>
        </authorList>
    </citation>
    <scope>NUCLEOTIDE SEQUENCE [LARGE SCALE GENOMIC DNA]</scope>
    <source>
        <strain evidence="2 3">UCBPP-PA14</strain>
    </source>
</reference>
<feature type="domain" description="Methyltransferase type 11" evidence="1">
    <location>
        <begin position="68"/>
        <end position="162"/>
    </location>
</feature>
<evidence type="ECO:0000313" key="3">
    <source>
        <dbReference type="Proteomes" id="UP000000653"/>
    </source>
</evidence>
<dbReference type="Proteomes" id="UP000000653">
    <property type="component" value="Chromosome"/>
</dbReference>
<organism evidence="2 3">
    <name type="scientific">Pseudomonas aeruginosa (strain UCBPP-PA14)</name>
    <dbReference type="NCBI Taxonomy" id="208963"/>
    <lineage>
        <taxon>Bacteria</taxon>
        <taxon>Pseudomonadati</taxon>
        <taxon>Pseudomonadota</taxon>
        <taxon>Gammaproteobacteria</taxon>
        <taxon>Pseudomonadales</taxon>
        <taxon>Pseudomonadaceae</taxon>
        <taxon>Pseudomonas</taxon>
    </lineage>
</organism>
<dbReference type="KEGG" id="pau:PA14_29830"/>
<dbReference type="GO" id="GO:0008757">
    <property type="term" value="F:S-adenosylmethionine-dependent methyltransferase activity"/>
    <property type="evidence" value="ECO:0007669"/>
    <property type="project" value="InterPro"/>
</dbReference>
<dbReference type="AlphaFoldDB" id="A0A0H2ZAY9"/>
<evidence type="ECO:0000313" key="2">
    <source>
        <dbReference type="EMBL" id="ABJ11873.1"/>
    </source>
</evidence>
<protein>
    <submittedName>
        <fullName evidence="2">Putative methyltransferase</fullName>
    </submittedName>
</protein>
<evidence type="ECO:0000259" key="1">
    <source>
        <dbReference type="Pfam" id="PF08241"/>
    </source>
</evidence>
<dbReference type="InterPro" id="IPR029063">
    <property type="entry name" value="SAM-dependent_MTases_sf"/>
</dbReference>
<dbReference type="HOGENOM" id="CLU_088936_0_0_6"/>
<accession>A0A0H2ZAY9</accession>
<dbReference type="CDD" id="cd02440">
    <property type="entry name" value="AdoMet_MTases"/>
    <property type="match status" value="1"/>
</dbReference>
<dbReference type="PANTHER" id="PTHR42912">
    <property type="entry name" value="METHYLTRANSFERASE"/>
    <property type="match status" value="1"/>
</dbReference>
<dbReference type="EMBL" id="CP000438">
    <property type="protein sequence ID" value="ABJ11873.1"/>
    <property type="molecule type" value="Genomic_DNA"/>
</dbReference>
<proteinExistence type="predicted"/>
<sequence>MPTFHDIDVLRHNSASWDAQAARDCEWSRPVSAEEVAAARRGDWAVKLTPGALPAHWLGDVRGREILCLASAGGQQAPILAAAGARVTLFDASAGQLDKDRQVAARDRLELACVQGDMRDLSTFADASFDLVFNPISNLYVDDVLPVWRECARVLRPGGKLLASFYNPALFIEDRSPELAEQGLIRPRHRLPYSDLESLSAEALAAKREKGEALVFGHSLTQQIAGQLAAGLLLQDFYEDWQPHPRFVIDRFMPTFLATCALKPRSAAG</sequence>
<dbReference type="Gene3D" id="3.40.50.150">
    <property type="entry name" value="Vaccinia Virus protein VP39"/>
    <property type="match status" value="1"/>
</dbReference>
<name>A0A0H2ZAY9_PSEAB</name>
<dbReference type="RefSeq" id="WP_003138925.1">
    <property type="nucleotide sequence ID" value="NC_008463.1"/>
</dbReference>
<keyword evidence="2" id="KW-0489">Methyltransferase</keyword>
<dbReference type="Pfam" id="PF08241">
    <property type="entry name" value="Methyltransf_11"/>
    <property type="match status" value="1"/>
</dbReference>
<dbReference type="BioCyc" id="PAER208963:G1G74-2500-MONOMER"/>
<dbReference type="InterPro" id="IPR050508">
    <property type="entry name" value="Methyltransf_Superfamily"/>
</dbReference>
<dbReference type="GO" id="GO:0032259">
    <property type="term" value="P:methylation"/>
    <property type="evidence" value="ECO:0007669"/>
    <property type="project" value="UniProtKB-KW"/>
</dbReference>
<keyword evidence="2" id="KW-0808">Transferase</keyword>
<dbReference type="InterPro" id="IPR013216">
    <property type="entry name" value="Methyltransf_11"/>
</dbReference>
<dbReference type="PANTHER" id="PTHR42912:SF6">
    <property type="entry name" value="METHYLTRANSFERASE TYPE 11 DOMAIN-CONTAINING PROTEIN"/>
    <property type="match status" value="1"/>
</dbReference>